<feature type="region of interest" description="Disordered" evidence="1">
    <location>
        <begin position="169"/>
        <end position="190"/>
    </location>
</feature>
<dbReference type="Proteomes" id="UP001218218">
    <property type="component" value="Unassembled WGS sequence"/>
</dbReference>
<sequence length="247" mass="27664">MNHPYTGAASYIYANEHQYTPIDPHTKDPYGKRQSLVPSPSIRTSTSTSRRSHDSGYSTNRTYTPARRSHHGNNSAGPPPRRALTQSAPRIPPRAPISNPLQQNPAAAASFLWVETPEEPLPLPLPNLHPRRRSTLRLTSLPVHSRVASLPPPRTSMATPYPLPMREIHPQVRSPSLPGHTRPTPPMKMTPYERNGNPLSQRRSAFVPYDHGPPERKPRDSSGSVVRCGRCIRRALKQLKRLMSFKS</sequence>
<reference evidence="2" key="1">
    <citation type="submission" date="2023-03" db="EMBL/GenBank/DDBJ databases">
        <title>Massive genome expansion in bonnet fungi (Mycena s.s.) driven by repeated elements and novel gene families across ecological guilds.</title>
        <authorList>
            <consortium name="Lawrence Berkeley National Laboratory"/>
            <person name="Harder C.B."/>
            <person name="Miyauchi S."/>
            <person name="Viragh M."/>
            <person name="Kuo A."/>
            <person name="Thoen E."/>
            <person name="Andreopoulos B."/>
            <person name="Lu D."/>
            <person name="Skrede I."/>
            <person name="Drula E."/>
            <person name="Henrissat B."/>
            <person name="Morin E."/>
            <person name="Kohler A."/>
            <person name="Barry K."/>
            <person name="LaButti K."/>
            <person name="Morin E."/>
            <person name="Salamov A."/>
            <person name="Lipzen A."/>
            <person name="Mereny Z."/>
            <person name="Hegedus B."/>
            <person name="Baldrian P."/>
            <person name="Stursova M."/>
            <person name="Weitz H."/>
            <person name="Taylor A."/>
            <person name="Grigoriev I.V."/>
            <person name="Nagy L.G."/>
            <person name="Martin F."/>
            <person name="Kauserud H."/>
        </authorList>
    </citation>
    <scope>NUCLEOTIDE SEQUENCE</scope>
    <source>
        <strain evidence="2">CBHHK002</strain>
    </source>
</reference>
<accession>A0AAD7EBG1</accession>
<dbReference type="EMBL" id="JARIHO010000083">
    <property type="protein sequence ID" value="KAJ7309232.1"/>
    <property type="molecule type" value="Genomic_DNA"/>
</dbReference>
<feature type="compositionally biased region" description="Low complexity" evidence="1">
    <location>
        <begin position="38"/>
        <end position="49"/>
    </location>
</feature>
<name>A0AAD7EBG1_9AGAR</name>
<proteinExistence type="predicted"/>
<comment type="caution">
    <text evidence="2">The sequence shown here is derived from an EMBL/GenBank/DDBJ whole genome shotgun (WGS) entry which is preliminary data.</text>
</comment>
<dbReference type="AlphaFoldDB" id="A0AAD7EBG1"/>
<evidence type="ECO:0000256" key="1">
    <source>
        <dbReference type="SAM" id="MobiDB-lite"/>
    </source>
</evidence>
<keyword evidence="3" id="KW-1185">Reference proteome</keyword>
<protein>
    <submittedName>
        <fullName evidence="2">Uncharacterized protein</fullName>
    </submittedName>
</protein>
<evidence type="ECO:0000313" key="2">
    <source>
        <dbReference type="EMBL" id="KAJ7309232.1"/>
    </source>
</evidence>
<evidence type="ECO:0000313" key="3">
    <source>
        <dbReference type="Proteomes" id="UP001218218"/>
    </source>
</evidence>
<feature type="region of interest" description="Disordered" evidence="1">
    <location>
        <begin position="20"/>
        <end position="103"/>
    </location>
</feature>
<gene>
    <name evidence="2" type="ORF">DFH08DRAFT_487761</name>
</gene>
<organism evidence="2 3">
    <name type="scientific">Mycena albidolilacea</name>
    <dbReference type="NCBI Taxonomy" id="1033008"/>
    <lineage>
        <taxon>Eukaryota</taxon>
        <taxon>Fungi</taxon>
        <taxon>Dikarya</taxon>
        <taxon>Basidiomycota</taxon>
        <taxon>Agaricomycotina</taxon>
        <taxon>Agaricomycetes</taxon>
        <taxon>Agaricomycetidae</taxon>
        <taxon>Agaricales</taxon>
        <taxon>Marasmiineae</taxon>
        <taxon>Mycenaceae</taxon>
        <taxon>Mycena</taxon>
    </lineage>
</organism>